<organism evidence="2 3">
    <name type="scientific">Candidatus Uhrbacteria bacterium GW2011_GWC2_41_11</name>
    <dbReference type="NCBI Taxonomy" id="1618985"/>
    <lineage>
        <taxon>Bacteria</taxon>
        <taxon>Candidatus Uhriibacteriota</taxon>
    </lineage>
</organism>
<sequence length="309" mass="34130">MVGFQAVSVLPVLAGTAGVGDIIKCSDFSSVYYLAEDGNRYAFPNENIYRSWYTDFSEVKTVSCSDLASLRLVGLVPYREGLRLIKITSAPTVYAVEPEGYLRALKDETQAALLYGEDWNALVDDLPDVFFGTYEVGKPLSDGEIPEGFLVSDAEENIFRIGTDGKALEIDSLFTFGQGETLQGAAQSLDVLEARLEKTLELIRVVGMPDGDTQTELDALIEVIPFDEKEGENVVPTSFDEIETEEEENEPAEEDTQNKDEESVTSSNDEVEDLLSDLDELVKEAEDSVNDLEQLSEQNQTLEEEETSV</sequence>
<feature type="compositionally biased region" description="Acidic residues" evidence="1">
    <location>
        <begin position="269"/>
        <end position="279"/>
    </location>
</feature>
<evidence type="ECO:0000313" key="2">
    <source>
        <dbReference type="EMBL" id="KKR86921.1"/>
    </source>
</evidence>
<name>A0A0G0UHD3_9BACT</name>
<protein>
    <submittedName>
        <fullName evidence="2">Uncharacterized protein</fullName>
    </submittedName>
</protein>
<gene>
    <name evidence="2" type="ORF">UU35_C0007G0067</name>
</gene>
<feature type="compositionally biased region" description="Acidic residues" evidence="1">
    <location>
        <begin position="240"/>
        <end position="255"/>
    </location>
</feature>
<dbReference type="EMBL" id="LCAH01000007">
    <property type="protein sequence ID" value="KKR86921.1"/>
    <property type="molecule type" value="Genomic_DNA"/>
</dbReference>
<proteinExistence type="predicted"/>
<evidence type="ECO:0000313" key="3">
    <source>
        <dbReference type="Proteomes" id="UP000034616"/>
    </source>
</evidence>
<dbReference type="Proteomes" id="UP000034616">
    <property type="component" value="Unassembled WGS sequence"/>
</dbReference>
<accession>A0A0G0UHD3</accession>
<feature type="compositionally biased region" description="Polar residues" evidence="1">
    <location>
        <begin position="291"/>
        <end position="301"/>
    </location>
</feature>
<comment type="caution">
    <text evidence="2">The sequence shown here is derived from an EMBL/GenBank/DDBJ whole genome shotgun (WGS) entry which is preliminary data.</text>
</comment>
<evidence type="ECO:0000256" key="1">
    <source>
        <dbReference type="SAM" id="MobiDB-lite"/>
    </source>
</evidence>
<feature type="region of interest" description="Disordered" evidence="1">
    <location>
        <begin position="231"/>
        <end position="309"/>
    </location>
</feature>
<reference evidence="2 3" key="1">
    <citation type="journal article" date="2015" name="Nature">
        <title>rRNA introns, odd ribosomes, and small enigmatic genomes across a large radiation of phyla.</title>
        <authorList>
            <person name="Brown C.T."/>
            <person name="Hug L.A."/>
            <person name="Thomas B.C."/>
            <person name="Sharon I."/>
            <person name="Castelle C.J."/>
            <person name="Singh A."/>
            <person name="Wilkins M.J."/>
            <person name="Williams K.H."/>
            <person name="Banfield J.F."/>
        </authorList>
    </citation>
    <scope>NUCLEOTIDE SEQUENCE [LARGE SCALE GENOMIC DNA]</scope>
</reference>
<dbReference type="AlphaFoldDB" id="A0A0G0UHD3"/>